<dbReference type="PANTHER" id="PTHR21047">
    <property type="entry name" value="DTDP-6-DEOXY-D-GLUCOSE-3,5 EPIMERASE"/>
    <property type="match status" value="1"/>
</dbReference>
<comment type="pathway">
    <text evidence="7">Carbohydrate biosynthesis; dTDP-L-rhamnose biosynthesis.</text>
</comment>
<dbReference type="SUPFAM" id="SSF51182">
    <property type="entry name" value="RmlC-like cupins"/>
    <property type="match status" value="1"/>
</dbReference>
<evidence type="ECO:0000256" key="2">
    <source>
        <dbReference type="ARBA" id="ARBA00001997"/>
    </source>
</evidence>
<dbReference type="Proteomes" id="UP000549457">
    <property type="component" value="Unassembled WGS sequence"/>
</dbReference>
<proteinExistence type="inferred from homology"/>
<evidence type="ECO:0000313" key="8">
    <source>
        <dbReference type="EMBL" id="MBB5223787.1"/>
    </source>
</evidence>
<reference evidence="8 9" key="1">
    <citation type="submission" date="2020-08" db="EMBL/GenBank/DDBJ databases">
        <title>Genomic Encyclopedia of Type Strains, Phase IV (KMG-IV): sequencing the most valuable type-strain genomes for metagenomic binning, comparative biology and taxonomic classification.</title>
        <authorList>
            <person name="Goeker M."/>
        </authorList>
    </citation>
    <scope>NUCLEOTIDE SEQUENCE [LARGE SCALE GENOMIC DNA]</scope>
    <source>
        <strain evidence="8 9">DSM 101730</strain>
    </source>
</reference>
<sequence>MDIRATDLPDVKVLTPRRFGDARGYFSETWNAARMAATGLSTEFVQDNESLSAKPGTLRGLHYQSPPFAQSKLVRVARGSVRDVAVDVRRGSPTYGRWVAEVLSAENAAQLLVPRGFLHGFVTLEPDTLVLYKVDNGYDAASDGSVFWNGAGLDIDWGVAAADVTLSDKDRAAPAFQDWVSPFEYVAA</sequence>
<evidence type="ECO:0000256" key="7">
    <source>
        <dbReference type="RuleBase" id="RU364069"/>
    </source>
</evidence>
<dbReference type="Pfam" id="PF00908">
    <property type="entry name" value="dTDP_sugar_isom"/>
    <property type="match status" value="1"/>
</dbReference>
<dbReference type="Gene3D" id="2.60.120.10">
    <property type="entry name" value="Jelly Rolls"/>
    <property type="match status" value="1"/>
</dbReference>
<feature type="site" description="Participates in a stacking interaction with the thymidine ring of dTDP-4-oxo-6-deoxyglucose" evidence="6">
    <location>
        <position position="138"/>
    </location>
</feature>
<keyword evidence="7 8" id="KW-0413">Isomerase</keyword>
<comment type="subunit">
    <text evidence="7">Homodimer.</text>
</comment>
<gene>
    <name evidence="8" type="ORF">HNP73_003741</name>
</gene>
<organism evidence="8 9">
    <name type="scientific">Amaricoccus macauensis</name>
    <dbReference type="NCBI Taxonomy" id="57001"/>
    <lineage>
        <taxon>Bacteria</taxon>
        <taxon>Pseudomonadati</taxon>
        <taxon>Pseudomonadota</taxon>
        <taxon>Alphaproteobacteria</taxon>
        <taxon>Rhodobacterales</taxon>
        <taxon>Paracoccaceae</taxon>
        <taxon>Amaricoccus</taxon>
    </lineage>
</organism>
<comment type="function">
    <text evidence="2 7">Catalyzes the epimerization of the C3' and C5'positions of dTDP-6-deoxy-D-xylo-4-hexulose, forming dTDP-6-deoxy-L-lyxo-4-hexulose.</text>
</comment>
<evidence type="ECO:0000256" key="6">
    <source>
        <dbReference type="PIRSR" id="PIRSR600888-3"/>
    </source>
</evidence>
<dbReference type="AlphaFoldDB" id="A0A840SP51"/>
<dbReference type="PANTHER" id="PTHR21047:SF2">
    <property type="entry name" value="THYMIDINE DIPHOSPHO-4-KETO-RHAMNOSE 3,5-EPIMERASE"/>
    <property type="match status" value="1"/>
</dbReference>
<comment type="catalytic activity">
    <reaction evidence="1 7">
        <text>dTDP-4-dehydro-6-deoxy-alpha-D-glucose = dTDP-4-dehydro-beta-L-rhamnose</text>
        <dbReference type="Rhea" id="RHEA:16969"/>
        <dbReference type="ChEBI" id="CHEBI:57649"/>
        <dbReference type="ChEBI" id="CHEBI:62830"/>
        <dbReference type="EC" id="5.1.3.13"/>
    </reaction>
</comment>
<dbReference type="GO" id="GO:0019305">
    <property type="term" value="P:dTDP-rhamnose biosynthetic process"/>
    <property type="evidence" value="ECO:0007669"/>
    <property type="project" value="UniProtKB-UniRule"/>
</dbReference>
<name>A0A840SP51_9RHOB</name>
<keyword evidence="9" id="KW-1185">Reference proteome</keyword>
<dbReference type="InterPro" id="IPR014710">
    <property type="entry name" value="RmlC-like_jellyroll"/>
</dbReference>
<dbReference type="RefSeq" id="WP_184153380.1">
    <property type="nucleotide sequence ID" value="NZ_JACHFM010000004.1"/>
</dbReference>
<dbReference type="UniPathway" id="UPA00124"/>
<accession>A0A840SP51</accession>
<dbReference type="EMBL" id="JACHFM010000004">
    <property type="protein sequence ID" value="MBB5223787.1"/>
    <property type="molecule type" value="Genomic_DNA"/>
</dbReference>
<evidence type="ECO:0000256" key="4">
    <source>
        <dbReference type="ARBA" id="ARBA00019595"/>
    </source>
</evidence>
<comment type="similarity">
    <text evidence="7">Belongs to the dTDP-4-dehydrorhamnose 3,5-epimerase family.</text>
</comment>
<feature type="active site" description="Proton acceptor" evidence="5">
    <location>
        <position position="62"/>
    </location>
</feature>
<dbReference type="GO" id="GO:0008830">
    <property type="term" value="F:dTDP-4-dehydrorhamnose 3,5-epimerase activity"/>
    <property type="evidence" value="ECO:0007669"/>
    <property type="project" value="UniProtKB-UniRule"/>
</dbReference>
<evidence type="ECO:0000313" key="9">
    <source>
        <dbReference type="Proteomes" id="UP000549457"/>
    </source>
</evidence>
<evidence type="ECO:0000256" key="5">
    <source>
        <dbReference type="PIRSR" id="PIRSR600888-1"/>
    </source>
</evidence>
<dbReference type="InterPro" id="IPR000888">
    <property type="entry name" value="RmlC-like"/>
</dbReference>
<dbReference type="CDD" id="cd00438">
    <property type="entry name" value="cupin_RmlC"/>
    <property type="match status" value="1"/>
</dbReference>
<feature type="active site" description="Proton donor" evidence="5">
    <location>
        <position position="132"/>
    </location>
</feature>
<comment type="caution">
    <text evidence="8">The sequence shown here is derived from an EMBL/GenBank/DDBJ whole genome shotgun (WGS) entry which is preliminary data.</text>
</comment>
<protein>
    <recommendedName>
        <fullName evidence="4 7">dTDP-4-dehydrorhamnose 3,5-epimerase</fullName>
        <ecNumber evidence="3 7">5.1.3.13</ecNumber>
    </recommendedName>
    <alternativeName>
        <fullName evidence="7">Thymidine diphospho-4-keto-rhamnose 3,5-epimerase</fullName>
    </alternativeName>
</protein>
<dbReference type="GO" id="GO:0005829">
    <property type="term" value="C:cytosol"/>
    <property type="evidence" value="ECO:0007669"/>
    <property type="project" value="TreeGrafter"/>
</dbReference>
<dbReference type="InterPro" id="IPR011051">
    <property type="entry name" value="RmlC_Cupin_sf"/>
</dbReference>
<dbReference type="EC" id="5.1.3.13" evidence="3 7"/>
<dbReference type="NCBIfam" id="TIGR01221">
    <property type="entry name" value="rmlC"/>
    <property type="match status" value="1"/>
</dbReference>
<dbReference type="GO" id="GO:0000271">
    <property type="term" value="P:polysaccharide biosynthetic process"/>
    <property type="evidence" value="ECO:0007669"/>
    <property type="project" value="TreeGrafter"/>
</dbReference>
<evidence type="ECO:0000256" key="3">
    <source>
        <dbReference type="ARBA" id="ARBA00012098"/>
    </source>
</evidence>
<evidence type="ECO:0000256" key="1">
    <source>
        <dbReference type="ARBA" id="ARBA00001298"/>
    </source>
</evidence>